<dbReference type="GO" id="GO:0004106">
    <property type="term" value="F:chorismate mutase activity"/>
    <property type="evidence" value="ECO:0007669"/>
    <property type="project" value="InterPro"/>
</dbReference>
<keyword evidence="13" id="KW-0733">Signal recognition particle</keyword>
<keyword evidence="10" id="KW-0694">RNA-binding</keyword>
<dbReference type="FunFam" id="3.40.1280.10:FF:000001">
    <property type="entry name" value="tRNA (guanine-N(1)-)-methyltransferase"/>
    <property type="match status" value="1"/>
</dbReference>
<dbReference type="InterPro" id="IPR013822">
    <property type="entry name" value="Signal_recog_particl_SRP54_hlx"/>
</dbReference>
<dbReference type="EC" id="3.6.5.4" evidence="19"/>
<dbReference type="Pfam" id="PF02978">
    <property type="entry name" value="SRP_SPB"/>
    <property type="match status" value="1"/>
</dbReference>
<comment type="similarity">
    <text evidence="2">Belongs to the GTP-binding SRP family. SRP54 subfamily.</text>
</comment>
<dbReference type="CDD" id="cd18080">
    <property type="entry name" value="TrmD-like"/>
    <property type="match status" value="1"/>
</dbReference>
<dbReference type="SUPFAM" id="SSF75217">
    <property type="entry name" value="alpha/beta knot"/>
    <property type="match status" value="1"/>
</dbReference>
<gene>
    <name evidence="23" type="ORF">FWK35_00029926</name>
</gene>
<feature type="domain" description="Chorismate mutase" evidence="21">
    <location>
        <begin position="10"/>
        <end position="101"/>
    </location>
</feature>
<protein>
    <recommendedName>
        <fullName evidence="17">Large ribosomal subunit protein bL19m</fullName>
        <ecNumber evidence="19">3.6.5.4</ecNumber>
    </recommendedName>
    <alternativeName>
        <fullName evidence="18">39S ribosomal protein L19, mitochondrial</fullName>
    </alternativeName>
    <alternativeName>
        <fullName evidence="16">Signal recognition particle 54 kDa protein</fullName>
    </alternativeName>
    <alternativeName>
        <fullName evidence="15">Signal recognition particle subunit SRP54</fullName>
    </alternativeName>
</protein>
<evidence type="ECO:0000256" key="5">
    <source>
        <dbReference type="ARBA" id="ARBA00022679"/>
    </source>
</evidence>
<dbReference type="GO" id="GO:0008312">
    <property type="term" value="F:7S RNA binding"/>
    <property type="evidence" value="ECO:0007669"/>
    <property type="project" value="InterPro"/>
</dbReference>
<dbReference type="AlphaFoldDB" id="A0A6G0WRV4"/>
<dbReference type="PRINTS" id="PR00061">
    <property type="entry name" value="RIBOSOMALL19"/>
</dbReference>
<dbReference type="PANTHER" id="PTHR11564">
    <property type="entry name" value="SIGNAL RECOGNITION PARTICLE 54K PROTEIN SRP54"/>
    <property type="match status" value="1"/>
</dbReference>
<evidence type="ECO:0000256" key="2">
    <source>
        <dbReference type="ARBA" id="ARBA00005450"/>
    </source>
</evidence>
<evidence type="ECO:0000256" key="4">
    <source>
        <dbReference type="ARBA" id="ARBA00022490"/>
    </source>
</evidence>
<evidence type="ECO:0000256" key="20">
    <source>
        <dbReference type="ARBA" id="ARBA00048157"/>
    </source>
</evidence>
<keyword evidence="12" id="KW-0342">GTP-binding</keyword>
<evidence type="ECO:0000256" key="1">
    <source>
        <dbReference type="ARBA" id="ARBA00004496"/>
    </source>
</evidence>
<dbReference type="InterPro" id="IPR022941">
    <property type="entry name" value="SRP54"/>
</dbReference>
<sequence length="1187" mass="137161">MRYLMDKQTMLSKNDLLNFRNEINNIDEKIVMLLAKRKKLVLDIAQSKIQNNQPIRDVNREKNLLSKLTSLGKKKNLDPNYIIRLFQLIIEESILTQKILLKKHQKNKNTNESIISFLGPKGSYSHIAASKYEKQNLKNFIIKECLNFSEVIQSVENNESNYAILPVENSCSGPIDEIFYILKNTNLFIVGEVNVYIDHCLLAIEKVELNIIKKIYSHSQPFKQCSNFISQFPNWKLEYTNSTTDAIKKVIKYNKITNAVLGSEIGNQIYGLKVLCKNISNQKNNITRFICLSKTPLKIYSNNKVKTTIIFTLEKELKKLSEIILILEKEKIIVKMLTFYNTKNEEKIFYLDIEENLSSNTIQNILNKIQKITKFIKILGCYPIESKKLVRNMFSSLTERLSKSLRNIINKGRLTEDNIKDTIREVRKALLEADVTLSVIKTFIKNVTKKSIGYEINKSLTPGQEFIKIVRNELILAMGEKNNDLNLSARPPAIILIVGLQGTGKTTTVAKIAKWIQNKYKKKILITSTDIYRAAAIKQLEILSNQINTDFYSSNINQKPINIIEEAIKYAQLKLCDVLLIDTAGRLHVDEIMMNEIQQIQNFSKPIETLLVVDSMMGTGEKLTNLEIFHPERMADKILGMNKVVSMIKDIEEKINQSNLQNLTKKLKKGHDFNLNDFLIQIKEMKKMGGLNYFIDKFSNNKMMHNSSLLENDENTLNKIEAIIYSMTPKERNNPIIIKGSRKRRIALGSGTQIQDINKLLKNFDDIKKIMKKIKNNGIGKMILGKIGRVYGILGWLNFFSFTENQETIFSYFPWFILKNKKWEIIKLKNWKQHNNHFIIQINNITNRSLASKWTNTEVFISSNQLPKLDQNEYYWNDIIQYMFHSVSNYGVTGKAIQKKIIDLNCLNPRDFAKNKYKSIDDRPYGGGPGMLMSVEPLYLSIKYAKSLLKNATVIYLSPQGKKLNQNNIFKLIKKKKIIFICGRYEGIDQRIIDSLVDEEWSIGDYILTGGELAAMVIIDSIARFIPGVIHTKKSIEKESFYNNLLDCPHYTRPKKIYDMIVPDVLLSVEVKMINIIRKIEEEQLKKNVPNFRPGDTVEVKVWVIEGAKKRLQSFEGIVIAIKNRFLNSSFTIRKISNGEAVERVFQTHSYNIDNITIKRKGLVRKAKLYFLRKRTGKSARIKEKIK</sequence>
<keyword evidence="24" id="KW-1185">Reference proteome</keyword>
<evidence type="ECO:0000259" key="21">
    <source>
        <dbReference type="PROSITE" id="PS51168"/>
    </source>
</evidence>
<dbReference type="Gene3D" id="3.40.1280.10">
    <property type="match status" value="1"/>
</dbReference>
<evidence type="ECO:0000256" key="7">
    <source>
        <dbReference type="ARBA" id="ARBA00022694"/>
    </source>
</evidence>
<evidence type="ECO:0000256" key="15">
    <source>
        <dbReference type="ARBA" id="ARBA00034832"/>
    </source>
</evidence>
<dbReference type="InterPro" id="IPR008991">
    <property type="entry name" value="Translation_prot_SH3-like_sf"/>
</dbReference>
<dbReference type="NCBIfam" id="TIGR01024">
    <property type="entry name" value="rplS_bact"/>
    <property type="match status" value="1"/>
</dbReference>
<comment type="catalytic activity">
    <reaction evidence="20">
        <text>GTP + H2O = GDP + phosphate + H(+)</text>
        <dbReference type="Rhea" id="RHEA:19669"/>
        <dbReference type="ChEBI" id="CHEBI:15377"/>
        <dbReference type="ChEBI" id="CHEBI:15378"/>
        <dbReference type="ChEBI" id="CHEBI:37565"/>
        <dbReference type="ChEBI" id="CHEBI:43474"/>
        <dbReference type="ChEBI" id="CHEBI:58189"/>
        <dbReference type="EC" id="3.6.5.4"/>
    </reaction>
    <physiologicalReaction direction="left-to-right" evidence="20">
        <dbReference type="Rhea" id="RHEA:19670"/>
    </physiologicalReaction>
</comment>
<dbReference type="InterPro" id="IPR011961">
    <property type="entry name" value="RimM"/>
</dbReference>
<dbReference type="InterPro" id="IPR002676">
    <property type="entry name" value="RimM_N"/>
</dbReference>
<keyword evidence="4" id="KW-0963">Cytoplasm</keyword>
<dbReference type="InterPro" id="IPR002649">
    <property type="entry name" value="tRNA_m1G_MeTrfase_TrmD"/>
</dbReference>
<dbReference type="SMART" id="SM00962">
    <property type="entry name" value="SRP54"/>
    <property type="match status" value="1"/>
</dbReference>
<dbReference type="SUPFAM" id="SSF53850">
    <property type="entry name" value="Periplasmic binding protein-like II"/>
    <property type="match status" value="1"/>
</dbReference>
<reference evidence="23 24" key="1">
    <citation type="submission" date="2019-08" db="EMBL/GenBank/DDBJ databases">
        <title>Whole genome of Aphis craccivora.</title>
        <authorList>
            <person name="Voronova N.V."/>
            <person name="Shulinski R.S."/>
            <person name="Bandarenka Y.V."/>
            <person name="Zhorov D.G."/>
            <person name="Warner D."/>
        </authorList>
    </citation>
    <scope>NUCLEOTIDE SEQUENCE [LARGE SCALE GENOMIC DNA]</scope>
    <source>
        <strain evidence="23">180601</strain>
        <tissue evidence="23">Whole Body</tissue>
    </source>
</reference>
<dbReference type="InterPro" id="IPR003593">
    <property type="entry name" value="AAA+_ATPase"/>
</dbReference>
<dbReference type="PROSITE" id="PS01015">
    <property type="entry name" value="RIBOSOMAL_L19"/>
    <property type="match status" value="1"/>
</dbReference>
<dbReference type="GO" id="GO:0008033">
    <property type="term" value="P:tRNA processing"/>
    <property type="evidence" value="ECO:0007669"/>
    <property type="project" value="UniProtKB-KW"/>
</dbReference>
<keyword evidence="6" id="KW-0949">S-adenosyl-L-methionine</keyword>
<keyword evidence="5" id="KW-0808">Transferase</keyword>
<dbReference type="InterPro" id="IPR010952">
    <property type="entry name" value="CM_P_1"/>
</dbReference>
<dbReference type="InterPro" id="IPR045865">
    <property type="entry name" value="ACT-like_dom_sf"/>
</dbReference>
<dbReference type="GO" id="GO:0043022">
    <property type="term" value="F:ribosome binding"/>
    <property type="evidence" value="ECO:0007669"/>
    <property type="project" value="InterPro"/>
</dbReference>
<name>A0A6G0WRV4_APHCR</name>
<evidence type="ECO:0000256" key="9">
    <source>
        <dbReference type="ARBA" id="ARBA00022801"/>
    </source>
</evidence>
<dbReference type="PANTHER" id="PTHR11564:SF5">
    <property type="entry name" value="SIGNAL RECOGNITION PARTICLE SUBUNIT SRP54"/>
    <property type="match status" value="1"/>
</dbReference>
<comment type="similarity">
    <text evidence="3">Belongs to the bacterial ribosomal protein bL19 family.</text>
</comment>
<dbReference type="FunFam" id="2.30.30.790:FF:000001">
    <property type="entry name" value="50S ribosomal protein L19"/>
    <property type="match status" value="1"/>
</dbReference>
<keyword evidence="9" id="KW-0378">Hydrolase</keyword>
<dbReference type="SMART" id="SM00963">
    <property type="entry name" value="SRP54_N"/>
    <property type="match status" value="1"/>
</dbReference>
<dbReference type="InterPro" id="IPR029026">
    <property type="entry name" value="tRNA_m1G_MTases_N"/>
</dbReference>
<dbReference type="InterPro" id="IPR036263">
    <property type="entry name" value="Chorismate_II_sf"/>
</dbReference>
<organism evidence="23 24">
    <name type="scientific">Aphis craccivora</name>
    <name type="common">Cowpea aphid</name>
    <dbReference type="NCBI Taxonomy" id="307492"/>
    <lineage>
        <taxon>Eukaryota</taxon>
        <taxon>Metazoa</taxon>
        <taxon>Ecdysozoa</taxon>
        <taxon>Arthropoda</taxon>
        <taxon>Hexapoda</taxon>
        <taxon>Insecta</taxon>
        <taxon>Pterygota</taxon>
        <taxon>Neoptera</taxon>
        <taxon>Paraneoptera</taxon>
        <taxon>Hemiptera</taxon>
        <taxon>Sternorrhyncha</taxon>
        <taxon>Aphidomorpha</taxon>
        <taxon>Aphidoidea</taxon>
        <taxon>Aphididae</taxon>
        <taxon>Aphidini</taxon>
        <taxon>Aphis</taxon>
        <taxon>Aphis</taxon>
    </lineage>
</organism>
<dbReference type="SMART" id="SM00830">
    <property type="entry name" value="CM_2"/>
    <property type="match status" value="1"/>
</dbReference>
<dbReference type="InterPro" id="IPR038657">
    <property type="entry name" value="Ribosomal_bL19_sf"/>
</dbReference>
<evidence type="ECO:0000256" key="11">
    <source>
        <dbReference type="ARBA" id="ARBA00022980"/>
    </source>
</evidence>
<dbReference type="NCBIfam" id="TIGR00088">
    <property type="entry name" value="trmD"/>
    <property type="match status" value="1"/>
</dbReference>
<dbReference type="Gene3D" id="1.20.120.140">
    <property type="entry name" value="Signal recognition particle SRP54, nucleotide-binding domain"/>
    <property type="match status" value="2"/>
</dbReference>
<evidence type="ECO:0000256" key="16">
    <source>
        <dbReference type="ARBA" id="ARBA00034907"/>
    </source>
</evidence>
<evidence type="ECO:0000256" key="8">
    <source>
        <dbReference type="ARBA" id="ARBA00022741"/>
    </source>
</evidence>
<dbReference type="Gene3D" id="3.40.50.300">
    <property type="entry name" value="P-loop containing nucleotide triphosphate hydrolases"/>
    <property type="match status" value="2"/>
</dbReference>
<dbReference type="GO" id="GO:0006412">
    <property type="term" value="P:translation"/>
    <property type="evidence" value="ECO:0007669"/>
    <property type="project" value="InterPro"/>
</dbReference>
<dbReference type="PROSITE" id="PS00857">
    <property type="entry name" value="PREPHENATE_DEHYDR_1"/>
    <property type="match status" value="1"/>
</dbReference>
<evidence type="ECO:0000256" key="12">
    <source>
        <dbReference type="ARBA" id="ARBA00023134"/>
    </source>
</evidence>
<comment type="subcellular location">
    <subcellularLocation>
        <location evidence="1">Cytoplasm</location>
    </subcellularLocation>
</comment>
<dbReference type="GO" id="GO:0032259">
    <property type="term" value="P:methylation"/>
    <property type="evidence" value="ECO:0007669"/>
    <property type="project" value="UniProtKB-KW"/>
</dbReference>
<dbReference type="InterPro" id="IPR002701">
    <property type="entry name" value="CM_II_prokaryot"/>
</dbReference>
<dbReference type="GO" id="GO:0009094">
    <property type="term" value="P:L-phenylalanine biosynthetic process"/>
    <property type="evidence" value="ECO:0007669"/>
    <property type="project" value="InterPro"/>
</dbReference>
<dbReference type="GO" id="GO:0052906">
    <property type="term" value="F:tRNA (guanine(37)-N1)-methyltransferase activity"/>
    <property type="evidence" value="ECO:0007669"/>
    <property type="project" value="InterPro"/>
</dbReference>
<dbReference type="InterPro" id="IPR027417">
    <property type="entry name" value="P-loop_NTPase"/>
</dbReference>
<dbReference type="HAMAP" id="MF_00014">
    <property type="entry name" value="Ribosome_mat_RimM"/>
    <property type="match status" value="1"/>
</dbReference>
<dbReference type="Pfam" id="PF02881">
    <property type="entry name" value="SRP54_N"/>
    <property type="match status" value="1"/>
</dbReference>
<dbReference type="NCBIfam" id="NF000648">
    <property type="entry name" value="PRK00026.1"/>
    <property type="match status" value="1"/>
</dbReference>
<dbReference type="InterPro" id="IPR001086">
    <property type="entry name" value="Preph_deHydtase"/>
</dbReference>
<dbReference type="HAMAP" id="MF_00605">
    <property type="entry name" value="TrmD"/>
    <property type="match status" value="1"/>
</dbReference>
<dbReference type="NCBIfam" id="TIGR01797">
    <property type="entry name" value="CM_P_1"/>
    <property type="match status" value="1"/>
</dbReference>
<dbReference type="InterPro" id="IPR018257">
    <property type="entry name" value="Ribosomal_bL19_CS"/>
</dbReference>
<evidence type="ECO:0000256" key="19">
    <source>
        <dbReference type="ARBA" id="ARBA00035672"/>
    </source>
</evidence>
<keyword evidence="8" id="KW-0547">Nucleotide-binding</keyword>
<dbReference type="SUPFAM" id="SSF55021">
    <property type="entry name" value="ACT-like"/>
    <property type="match status" value="1"/>
</dbReference>
<dbReference type="InterPro" id="IPR016009">
    <property type="entry name" value="tRNA_MeTrfase_TRMD/TRM10"/>
</dbReference>
<dbReference type="Pfam" id="PF00800">
    <property type="entry name" value="PDT"/>
    <property type="match status" value="1"/>
</dbReference>
<dbReference type="Pfam" id="PF01746">
    <property type="entry name" value="tRNA_m1G_MT"/>
    <property type="match status" value="1"/>
</dbReference>
<evidence type="ECO:0000256" key="13">
    <source>
        <dbReference type="ARBA" id="ARBA00023135"/>
    </source>
</evidence>
<evidence type="ECO:0000313" key="24">
    <source>
        <dbReference type="Proteomes" id="UP000478052"/>
    </source>
</evidence>
<dbReference type="InterPro" id="IPR004125">
    <property type="entry name" value="Signal_recog_particle_SRP54_M"/>
</dbReference>
<dbReference type="Pfam" id="PF01817">
    <property type="entry name" value="CM_2"/>
    <property type="match status" value="1"/>
</dbReference>
<dbReference type="SUPFAM" id="SSF47446">
    <property type="entry name" value="Signal peptide-binding domain"/>
    <property type="match status" value="1"/>
</dbReference>
<keyword evidence="14" id="KW-0687">Ribonucleoprotein</keyword>
<dbReference type="Pfam" id="PF01782">
    <property type="entry name" value="RimM"/>
    <property type="match status" value="1"/>
</dbReference>
<dbReference type="GO" id="GO:0005525">
    <property type="term" value="F:GTP binding"/>
    <property type="evidence" value="ECO:0007669"/>
    <property type="project" value="UniProtKB-KW"/>
</dbReference>
<dbReference type="HAMAP" id="MF_00402">
    <property type="entry name" value="Ribosomal_bL19"/>
    <property type="match status" value="1"/>
</dbReference>
<dbReference type="PROSITE" id="PS51168">
    <property type="entry name" value="CHORISMATE_MUT_2"/>
    <property type="match status" value="1"/>
</dbReference>
<evidence type="ECO:0000256" key="17">
    <source>
        <dbReference type="ARBA" id="ARBA00035288"/>
    </source>
</evidence>
<dbReference type="Gene3D" id="3.40.190.10">
    <property type="entry name" value="Periplasmic binding protein-like II"/>
    <property type="match status" value="2"/>
</dbReference>
<dbReference type="InterPro" id="IPR029028">
    <property type="entry name" value="Alpha/beta_knot_MTases"/>
</dbReference>
<evidence type="ECO:0000256" key="18">
    <source>
        <dbReference type="ARBA" id="ARBA00035359"/>
    </source>
</evidence>
<keyword evidence="7" id="KW-0819">tRNA processing</keyword>
<dbReference type="PROSITE" id="PS51171">
    <property type="entry name" value="PREPHENATE_DEHYDR_3"/>
    <property type="match status" value="1"/>
</dbReference>
<dbReference type="InterPro" id="IPR036979">
    <property type="entry name" value="CM_dom_sf"/>
</dbReference>
<dbReference type="SUPFAM" id="SSF48600">
    <property type="entry name" value="Chorismate mutase II"/>
    <property type="match status" value="1"/>
</dbReference>
<dbReference type="Gene3D" id="2.30.30.790">
    <property type="match status" value="1"/>
</dbReference>
<dbReference type="InterPro" id="IPR000897">
    <property type="entry name" value="SRP54_GTPase_dom"/>
</dbReference>
<dbReference type="GO" id="GO:0003735">
    <property type="term" value="F:structural constituent of ribosome"/>
    <property type="evidence" value="ECO:0007669"/>
    <property type="project" value="InterPro"/>
</dbReference>
<evidence type="ECO:0000256" key="14">
    <source>
        <dbReference type="ARBA" id="ARBA00023274"/>
    </source>
</evidence>
<dbReference type="GO" id="GO:0004664">
    <property type="term" value="F:prephenate dehydratase activity"/>
    <property type="evidence" value="ECO:0007669"/>
    <property type="project" value="InterPro"/>
</dbReference>
<dbReference type="GO" id="GO:0003924">
    <property type="term" value="F:GTPase activity"/>
    <property type="evidence" value="ECO:0007669"/>
    <property type="project" value="InterPro"/>
</dbReference>
<dbReference type="GO" id="GO:0005786">
    <property type="term" value="C:signal recognition particle, endoplasmic reticulum targeting"/>
    <property type="evidence" value="ECO:0007669"/>
    <property type="project" value="UniProtKB-KW"/>
</dbReference>
<dbReference type="GO" id="GO:0005840">
    <property type="term" value="C:ribosome"/>
    <property type="evidence" value="ECO:0007669"/>
    <property type="project" value="UniProtKB-KW"/>
</dbReference>
<dbReference type="EMBL" id="VUJU01008474">
    <property type="protein sequence ID" value="KAF0730154.1"/>
    <property type="molecule type" value="Genomic_DNA"/>
</dbReference>
<evidence type="ECO:0000256" key="10">
    <source>
        <dbReference type="ARBA" id="ARBA00022884"/>
    </source>
</evidence>
<dbReference type="CDD" id="cd13631">
    <property type="entry name" value="PBP2_Ct-PDT_like"/>
    <property type="match status" value="1"/>
</dbReference>
<dbReference type="InterPro" id="IPR036891">
    <property type="entry name" value="Signal_recog_part_SRP54_M_sf"/>
</dbReference>
<dbReference type="InterPro" id="IPR036976">
    <property type="entry name" value="RimM_N_sf"/>
</dbReference>
<dbReference type="InterPro" id="IPR001857">
    <property type="entry name" value="Ribosomal_bL19"/>
</dbReference>
<dbReference type="Gene3D" id="3.30.70.260">
    <property type="match status" value="1"/>
</dbReference>
<dbReference type="InterPro" id="IPR042101">
    <property type="entry name" value="SRP54_N_sf"/>
</dbReference>
<dbReference type="Proteomes" id="UP000478052">
    <property type="component" value="Unassembled WGS sequence"/>
</dbReference>
<evidence type="ECO:0000256" key="6">
    <source>
        <dbReference type="ARBA" id="ARBA00022691"/>
    </source>
</evidence>
<dbReference type="Gene3D" id="1.20.59.10">
    <property type="entry name" value="Chorismate mutase"/>
    <property type="match status" value="1"/>
</dbReference>
<feature type="domain" description="Prephenate dehydratase" evidence="22">
    <location>
        <begin position="114"/>
        <end position="294"/>
    </location>
</feature>
<dbReference type="Gene3D" id="1.10.260.30">
    <property type="entry name" value="Signal recognition particle, SRP54 subunit, M-domain"/>
    <property type="match status" value="1"/>
</dbReference>
<evidence type="ECO:0000256" key="3">
    <source>
        <dbReference type="ARBA" id="ARBA00005781"/>
    </source>
</evidence>
<keyword evidence="11" id="KW-0689">Ribosomal protein</keyword>
<dbReference type="SUPFAM" id="SSF52540">
    <property type="entry name" value="P-loop containing nucleoside triphosphate hydrolases"/>
    <property type="match status" value="1"/>
</dbReference>
<dbReference type="InterPro" id="IPR009000">
    <property type="entry name" value="Transl_B-barrel_sf"/>
</dbReference>
<dbReference type="GO" id="GO:0006364">
    <property type="term" value="P:rRNA processing"/>
    <property type="evidence" value="ECO:0007669"/>
    <property type="project" value="InterPro"/>
</dbReference>
<evidence type="ECO:0000259" key="22">
    <source>
        <dbReference type="PROSITE" id="PS51171"/>
    </source>
</evidence>
<proteinExistence type="inferred from homology"/>
<dbReference type="NCBIfam" id="TIGR02273">
    <property type="entry name" value="16S_RimM"/>
    <property type="match status" value="1"/>
</dbReference>
<dbReference type="GO" id="GO:0006614">
    <property type="term" value="P:SRP-dependent cotranslational protein targeting to membrane"/>
    <property type="evidence" value="ECO:0007669"/>
    <property type="project" value="InterPro"/>
</dbReference>
<dbReference type="SUPFAM" id="SSF50104">
    <property type="entry name" value="Translation proteins SH3-like domain"/>
    <property type="match status" value="1"/>
</dbReference>
<comment type="caution">
    <text evidence="23">The sequence shown here is derived from an EMBL/GenBank/DDBJ whole genome shotgun (WGS) entry which is preliminary data.</text>
</comment>
<dbReference type="SUPFAM" id="SSF50447">
    <property type="entry name" value="Translation proteins"/>
    <property type="match status" value="1"/>
</dbReference>
<dbReference type="InterPro" id="IPR018528">
    <property type="entry name" value="Preph_deHydtase_CS"/>
</dbReference>
<dbReference type="Pfam" id="PF00448">
    <property type="entry name" value="SRP54"/>
    <property type="match status" value="1"/>
</dbReference>
<accession>A0A6G0WRV4</accession>
<evidence type="ECO:0000313" key="23">
    <source>
        <dbReference type="EMBL" id="KAF0730154.1"/>
    </source>
</evidence>
<dbReference type="Gene3D" id="2.40.30.60">
    <property type="entry name" value="RimM"/>
    <property type="match status" value="1"/>
</dbReference>
<dbReference type="SMART" id="SM00382">
    <property type="entry name" value="AAA"/>
    <property type="match status" value="1"/>
</dbReference>
<dbReference type="OrthoDB" id="1727884at2759"/>
<dbReference type="GO" id="GO:0046417">
    <property type="term" value="P:chorismate metabolic process"/>
    <property type="evidence" value="ECO:0007669"/>
    <property type="project" value="InterPro"/>
</dbReference>